<dbReference type="RefSeq" id="WP_189360497.1">
    <property type="nucleotide sequence ID" value="NZ_BMWZ01000004.1"/>
</dbReference>
<reference evidence="2" key="2">
    <citation type="submission" date="2020-09" db="EMBL/GenBank/DDBJ databases">
        <authorList>
            <person name="Sun Q."/>
            <person name="Kim S."/>
        </authorList>
    </citation>
    <scope>NUCLEOTIDE SEQUENCE</scope>
    <source>
        <strain evidence="2">KCTC 12710</strain>
    </source>
</reference>
<gene>
    <name evidence="2" type="ORF">GCM10007028_18380</name>
</gene>
<reference evidence="2" key="1">
    <citation type="journal article" date="2014" name="Int. J. Syst. Evol. Microbiol.">
        <title>Complete genome sequence of Corynebacterium casei LMG S-19264T (=DSM 44701T), isolated from a smear-ripened cheese.</title>
        <authorList>
            <consortium name="US DOE Joint Genome Institute (JGI-PGF)"/>
            <person name="Walter F."/>
            <person name="Albersmeier A."/>
            <person name="Kalinowski J."/>
            <person name="Ruckert C."/>
        </authorList>
    </citation>
    <scope>NUCLEOTIDE SEQUENCE</scope>
    <source>
        <strain evidence="2">KCTC 12710</strain>
    </source>
</reference>
<comment type="caution">
    <text evidence="2">The sequence shown here is derived from an EMBL/GenBank/DDBJ whole genome shotgun (WGS) entry which is preliminary data.</text>
</comment>
<dbReference type="AlphaFoldDB" id="A0A918R0E7"/>
<dbReference type="Pfam" id="PF00535">
    <property type="entry name" value="Glycos_transf_2"/>
    <property type="match status" value="1"/>
</dbReference>
<proteinExistence type="predicted"/>
<feature type="domain" description="Glycosyltransferase 2-like" evidence="1">
    <location>
        <begin position="4"/>
        <end position="179"/>
    </location>
</feature>
<dbReference type="InterPro" id="IPR001173">
    <property type="entry name" value="Glyco_trans_2-like"/>
</dbReference>
<dbReference type="Gene3D" id="3.90.550.10">
    <property type="entry name" value="Spore Coat Polysaccharide Biosynthesis Protein SpsA, Chain A"/>
    <property type="match status" value="1"/>
</dbReference>
<dbReference type="InterPro" id="IPR029044">
    <property type="entry name" value="Nucleotide-diphossugar_trans"/>
</dbReference>
<dbReference type="CDD" id="cd04186">
    <property type="entry name" value="GT_2_like_c"/>
    <property type="match status" value="1"/>
</dbReference>
<evidence type="ECO:0000259" key="1">
    <source>
        <dbReference type="Pfam" id="PF00535"/>
    </source>
</evidence>
<evidence type="ECO:0000313" key="3">
    <source>
        <dbReference type="Proteomes" id="UP000636004"/>
    </source>
</evidence>
<dbReference type="PANTHER" id="PTHR43179">
    <property type="entry name" value="RHAMNOSYLTRANSFERASE WBBL"/>
    <property type="match status" value="1"/>
</dbReference>
<dbReference type="PANTHER" id="PTHR43179:SF7">
    <property type="entry name" value="RHAMNOSYLTRANSFERASE WBBL"/>
    <property type="match status" value="1"/>
</dbReference>
<dbReference type="EMBL" id="BMWZ01000004">
    <property type="protein sequence ID" value="GGZ81251.1"/>
    <property type="molecule type" value="Genomic_DNA"/>
</dbReference>
<dbReference type="SUPFAM" id="SSF53448">
    <property type="entry name" value="Nucleotide-diphospho-sugar transferases"/>
    <property type="match status" value="1"/>
</dbReference>
<protein>
    <submittedName>
        <fullName evidence="2">Glycosyl transferase family 2</fullName>
    </submittedName>
</protein>
<evidence type="ECO:0000313" key="2">
    <source>
        <dbReference type="EMBL" id="GGZ81251.1"/>
    </source>
</evidence>
<keyword evidence="3" id="KW-1185">Reference proteome</keyword>
<organism evidence="2 3">
    <name type="scientific">Algibacter mikhailovii</name>
    <dbReference type="NCBI Taxonomy" id="425498"/>
    <lineage>
        <taxon>Bacteria</taxon>
        <taxon>Pseudomonadati</taxon>
        <taxon>Bacteroidota</taxon>
        <taxon>Flavobacteriia</taxon>
        <taxon>Flavobacteriales</taxon>
        <taxon>Flavobacteriaceae</taxon>
        <taxon>Algibacter</taxon>
    </lineage>
</organism>
<dbReference type="GO" id="GO:0016740">
    <property type="term" value="F:transferase activity"/>
    <property type="evidence" value="ECO:0007669"/>
    <property type="project" value="UniProtKB-KW"/>
</dbReference>
<accession>A0A918R0E7</accession>
<sequence>MQLSIVILNYNVRYFLELCLKSVEAAIHDIDAEVIVVDNDSKDGSCTMVRSLFPNVKVIANTCNYGFSKGNNIGVLQAKGEYLCILNPDTVVSEDTFSKVLEFVKTKNNVGIVGCELIDGRGAFLPESKRKIPFVKGALKKLIGQTDEYYENSISAKESGEVAILVGAFMFLKKSVYNEIKGFDEDYFMYGEDIDISYKALKAGYSNYYFGETTVLHFKGESTLRDKNYAQRFYGAMQIFYKKHFKKNVLFDCLVWAGIKLVYVFRKPVEQKTKQVSQYVYVSDKMDEEVKYVLNTDLVFKPGLKDLGVLKKETELIFNANVLKYKEIIEFMNTNYANMGKLVTYKIRPKGSNFIIGSDNAISRGEVVVF</sequence>
<dbReference type="Proteomes" id="UP000636004">
    <property type="component" value="Unassembled WGS sequence"/>
</dbReference>
<name>A0A918R0E7_9FLAO</name>
<keyword evidence="2" id="KW-0808">Transferase</keyword>